<dbReference type="AlphaFoldDB" id="A0A6C0DLJ6"/>
<evidence type="ECO:0000256" key="1">
    <source>
        <dbReference type="SAM" id="MobiDB-lite"/>
    </source>
</evidence>
<feature type="region of interest" description="Disordered" evidence="1">
    <location>
        <begin position="250"/>
        <end position="288"/>
    </location>
</feature>
<feature type="compositionally biased region" description="Basic residues" evidence="1">
    <location>
        <begin position="252"/>
        <end position="288"/>
    </location>
</feature>
<reference evidence="2" key="1">
    <citation type="journal article" date="2020" name="Nature">
        <title>Giant virus diversity and host interactions through global metagenomics.</title>
        <authorList>
            <person name="Schulz F."/>
            <person name="Roux S."/>
            <person name="Paez-Espino D."/>
            <person name="Jungbluth S."/>
            <person name="Walsh D.A."/>
            <person name="Denef V.J."/>
            <person name="McMahon K.D."/>
            <person name="Konstantinidis K.T."/>
            <person name="Eloe-Fadrosh E.A."/>
            <person name="Kyrpides N.C."/>
            <person name="Woyke T."/>
        </authorList>
    </citation>
    <scope>NUCLEOTIDE SEQUENCE</scope>
    <source>
        <strain evidence="2">GVMAG-M-3300023174-24</strain>
    </source>
</reference>
<dbReference type="EMBL" id="MN739633">
    <property type="protein sequence ID" value="QHT17321.1"/>
    <property type="molecule type" value="Genomic_DNA"/>
</dbReference>
<organism evidence="2">
    <name type="scientific">viral metagenome</name>
    <dbReference type="NCBI Taxonomy" id="1070528"/>
    <lineage>
        <taxon>unclassified sequences</taxon>
        <taxon>metagenomes</taxon>
        <taxon>organismal metagenomes</taxon>
    </lineage>
</organism>
<accession>A0A6C0DLJ6</accession>
<sequence length="288" mass="32522">MEFSTPPRRPLVELPPTIGRERRNGRGFRNVVEQPDAPSILFPFSFNEQENPQVFSIPSTYARREPFNIEPLSNDKLNNYEGSVEIPENKIIQDLITLDETNIIDYINKSTDNIVFLYENNYYLSSKSMLSKVIDMTTTDNAIVFDCRGIGYANVDRENPYVLIHTLGILLNDLTDDIINIISLRHAIAITKPTSGQYFILTNTNNVVPTITSDNGLNGVATNSISGNHCQLGKSAILYNVEIFNPEITSSNKKRKSTGGKKKKTNKKSSKKNNKKKPSRKTYKRKSI</sequence>
<evidence type="ECO:0000313" key="2">
    <source>
        <dbReference type="EMBL" id="QHT17321.1"/>
    </source>
</evidence>
<proteinExistence type="predicted"/>
<protein>
    <submittedName>
        <fullName evidence="2">Uncharacterized protein</fullName>
    </submittedName>
</protein>
<name>A0A6C0DLJ6_9ZZZZ</name>
<feature type="region of interest" description="Disordered" evidence="1">
    <location>
        <begin position="1"/>
        <end position="23"/>
    </location>
</feature>